<dbReference type="InterPro" id="IPR001207">
    <property type="entry name" value="Transposase_mutator"/>
</dbReference>
<dbReference type="InterPro" id="IPR004330">
    <property type="entry name" value="FAR1_DNA_bnd_dom"/>
</dbReference>
<reference evidence="7 8" key="1">
    <citation type="submission" date="2024-02" db="EMBL/GenBank/DDBJ databases">
        <title>High-quality chromosome-scale genome assembly of Pensacola bahiagrass (Paspalum notatum Flugge var. saurae).</title>
        <authorList>
            <person name="Vega J.M."/>
            <person name="Podio M."/>
            <person name="Orjuela J."/>
            <person name="Siena L.A."/>
            <person name="Pessino S.C."/>
            <person name="Combes M.C."/>
            <person name="Mariac C."/>
            <person name="Albertini E."/>
            <person name="Pupilli F."/>
            <person name="Ortiz J.P.A."/>
            <person name="Leblanc O."/>
        </authorList>
    </citation>
    <scope>NUCLEOTIDE SEQUENCE [LARGE SCALE GENOMIC DNA]</scope>
    <source>
        <strain evidence="7">R1</strain>
        <tissue evidence="7">Leaf</tissue>
    </source>
</reference>
<dbReference type="GO" id="GO:0006355">
    <property type="term" value="P:regulation of DNA-templated transcription"/>
    <property type="evidence" value="ECO:0007669"/>
    <property type="project" value="UniProtKB-UniRule"/>
</dbReference>
<dbReference type="InterPro" id="IPR007527">
    <property type="entry name" value="Znf_SWIM"/>
</dbReference>
<proteinExistence type="inferred from homology"/>
<dbReference type="InterPro" id="IPR018289">
    <property type="entry name" value="MULE_transposase_dom"/>
</dbReference>
<name>A0AAQ3WDN0_PASNO</name>
<keyword evidence="5" id="KW-0539">Nucleus</keyword>
<evidence type="ECO:0000313" key="7">
    <source>
        <dbReference type="EMBL" id="WVZ58195.1"/>
    </source>
</evidence>
<evidence type="ECO:0000256" key="4">
    <source>
        <dbReference type="PROSITE-ProRule" id="PRU00325"/>
    </source>
</evidence>
<comment type="similarity">
    <text evidence="5">Belongs to the FHY3/FAR1 family.</text>
</comment>
<dbReference type="PANTHER" id="PTHR31669">
    <property type="entry name" value="PROTEIN FAR1-RELATED SEQUENCE 10-RELATED"/>
    <property type="match status" value="1"/>
</dbReference>
<dbReference type="PROSITE" id="PS01007">
    <property type="entry name" value="TRANSPOSASE_MUTATOR"/>
    <property type="match status" value="1"/>
</dbReference>
<accession>A0AAQ3WDN0</accession>
<dbReference type="Pfam" id="PF10551">
    <property type="entry name" value="MULE"/>
    <property type="match status" value="1"/>
</dbReference>
<keyword evidence="2" id="KW-0238">DNA-binding</keyword>
<dbReference type="EMBL" id="CP144746">
    <property type="protein sequence ID" value="WVZ58195.1"/>
    <property type="molecule type" value="Genomic_DNA"/>
</dbReference>
<gene>
    <name evidence="7" type="ORF">U9M48_008488</name>
</gene>
<keyword evidence="8" id="KW-1185">Reference proteome</keyword>
<feature type="domain" description="SWIM-type" evidence="6">
    <location>
        <begin position="455"/>
        <end position="491"/>
    </location>
</feature>
<evidence type="ECO:0000256" key="1">
    <source>
        <dbReference type="ARBA" id="ARBA00022578"/>
    </source>
</evidence>
<evidence type="ECO:0000256" key="3">
    <source>
        <dbReference type="ARBA" id="ARBA00023172"/>
    </source>
</evidence>
<dbReference type="Proteomes" id="UP001341281">
    <property type="component" value="Chromosome 02"/>
</dbReference>
<sequence length="509" mass="60110">MTFRNVEEAHKFYGQYAMEVGFPMKKYRERKNYKWLNCSMEGKPPVRAVDNPNVRSNTSSKRTECKAGIKLKKIYDDDKKNVIMVRIDLLYLEHNHEFLKQQEEIDQLRCNKTHDPGYMEFIGRRRENNANDVSKLLTFFTSCKKENPQFFSDFQLDSERKITISRGITSILVLHSIQLIRLTCMTNCYACYKLLCMFVGVNHHLQCAIFGFALLGDETVETFEWDLNASKTCTGTEGPRVMLTDQDPGMPIALRRVFPNTIHRLCLWHVQNRFMPFLNELYARFEEEDFKTQFQSIIHHPLTPREFETVWAMMLDKFNLHDDVTLKNLYDIREELIPAFFKQDYCAQCSESMNKLVKSAHVDGNTPRHEFAKQMLKLLHSRKMKEAKETKINTLYEFEVKVARAYTRPVMNRFEESMKYATAYKITRDPEGGVNDWVVQHTKRSNKIVWGQHQFKVFADVEAGRYKCECKQWKHTCLFCVHILRAFQILQIDKIPKEFIHIAWTSIKS</sequence>
<dbReference type="Pfam" id="PF03101">
    <property type="entry name" value="FAR1"/>
    <property type="match status" value="1"/>
</dbReference>
<keyword evidence="5" id="KW-0479">Metal-binding</keyword>
<evidence type="ECO:0000259" key="6">
    <source>
        <dbReference type="PROSITE" id="PS50966"/>
    </source>
</evidence>
<comment type="function">
    <text evidence="5">Putative transcription activator involved in regulating light control of development.</text>
</comment>
<dbReference type="InterPro" id="IPR031052">
    <property type="entry name" value="FHY3/FAR1"/>
</dbReference>
<evidence type="ECO:0000313" key="8">
    <source>
        <dbReference type="Proteomes" id="UP001341281"/>
    </source>
</evidence>
<keyword evidence="4 5" id="KW-0863">Zinc-finger</keyword>
<dbReference type="AlphaFoldDB" id="A0AAQ3WDN0"/>
<dbReference type="PROSITE" id="PS50966">
    <property type="entry name" value="ZF_SWIM"/>
    <property type="match status" value="1"/>
</dbReference>
<organism evidence="7 8">
    <name type="scientific">Paspalum notatum var. saurae</name>
    <dbReference type="NCBI Taxonomy" id="547442"/>
    <lineage>
        <taxon>Eukaryota</taxon>
        <taxon>Viridiplantae</taxon>
        <taxon>Streptophyta</taxon>
        <taxon>Embryophyta</taxon>
        <taxon>Tracheophyta</taxon>
        <taxon>Spermatophyta</taxon>
        <taxon>Magnoliopsida</taxon>
        <taxon>Liliopsida</taxon>
        <taxon>Poales</taxon>
        <taxon>Poaceae</taxon>
        <taxon>PACMAD clade</taxon>
        <taxon>Panicoideae</taxon>
        <taxon>Andropogonodae</taxon>
        <taxon>Paspaleae</taxon>
        <taxon>Paspalinae</taxon>
        <taxon>Paspalum</taxon>
    </lineage>
</organism>
<dbReference type="GO" id="GO:0003677">
    <property type="term" value="F:DNA binding"/>
    <property type="evidence" value="ECO:0007669"/>
    <property type="project" value="UniProtKB-KW"/>
</dbReference>
<evidence type="ECO:0000256" key="2">
    <source>
        <dbReference type="ARBA" id="ARBA00023125"/>
    </source>
</evidence>
<keyword evidence="5" id="KW-0862">Zinc</keyword>
<evidence type="ECO:0000256" key="5">
    <source>
        <dbReference type="RuleBase" id="RU367018"/>
    </source>
</evidence>
<dbReference type="GO" id="GO:0008270">
    <property type="term" value="F:zinc ion binding"/>
    <property type="evidence" value="ECO:0007669"/>
    <property type="project" value="UniProtKB-UniRule"/>
</dbReference>
<keyword evidence="3" id="KW-0233">DNA recombination</keyword>
<dbReference type="PANTHER" id="PTHR31669:SF217">
    <property type="entry name" value="PROTEIN FAR1-RELATED SEQUENCE"/>
    <property type="match status" value="1"/>
</dbReference>
<dbReference type="GO" id="GO:0005634">
    <property type="term" value="C:nucleus"/>
    <property type="evidence" value="ECO:0007669"/>
    <property type="project" value="UniProtKB-SubCell"/>
</dbReference>
<dbReference type="GO" id="GO:0004803">
    <property type="term" value="F:transposase activity"/>
    <property type="evidence" value="ECO:0007669"/>
    <property type="project" value="InterPro"/>
</dbReference>
<keyword evidence="1" id="KW-0815">Transposition</keyword>
<dbReference type="GO" id="GO:0006313">
    <property type="term" value="P:DNA transposition"/>
    <property type="evidence" value="ECO:0007669"/>
    <property type="project" value="InterPro"/>
</dbReference>
<protein>
    <recommendedName>
        <fullName evidence="5">Protein FAR1-RELATED SEQUENCE</fullName>
    </recommendedName>
</protein>
<comment type="subcellular location">
    <subcellularLocation>
        <location evidence="5">Nucleus</location>
    </subcellularLocation>
</comment>